<dbReference type="GO" id="GO:0016787">
    <property type="term" value="F:hydrolase activity"/>
    <property type="evidence" value="ECO:0007669"/>
    <property type="project" value="UniProtKB-KW"/>
</dbReference>
<reference evidence="6 7" key="1">
    <citation type="submission" date="2016-10" db="EMBL/GenBank/DDBJ databases">
        <authorList>
            <person name="de Groot N.N."/>
        </authorList>
    </citation>
    <scope>NUCLEOTIDE SEQUENCE [LARGE SCALE GENOMIC DNA]</scope>
    <source>
        <strain evidence="6 7">DSM 22126</strain>
    </source>
</reference>
<organism evidence="6 7">
    <name type="scientific">Paraoerskovia marina</name>
    <dbReference type="NCBI Taxonomy" id="545619"/>
    <lineage>
        <taxon>Bacteria</taxon>
        <taxon>Bacillati</taxon>
        <taxon>Actinomycetota</taxon>
        <taxon>Actinomycetes</taxon>
        <taxon>Micrococcales</taxon>
        <taxon>Cellulomonadaceae</taxon>
        <taxon>Paraoerskovia</taxon>
    </lineage>
</organism>
<dbReference type="eggNOG" id="COG0491">
    <property type="taxonomic scope" value="Bacteria"/>
</dbReference>
<comment type="cofactor">
    <cofactor evidence="1">
        <name>Zn(2+)</name>
        <dbReference type="ChEBI" id="CHEBI:29105"/>
    </cofactor>
</comment>
<evidence type="ECO:0000256" key="3">
    <source>
        <dbReference type="ARBA" id="ARBA00022801"/>
    </source>
</evidence>
<dbReference type="SMART" id="SM00849">
    <property type="entry name" value="Lactamase_B"/>
    <property type="match status" value="1"/>
</dbReference>
<dbReference type="PANTHER" id="PTHR46233:SF3">
    <property type="entry name" value="HYDROXYACYLGLUTATHIONE HYDROLASE GLOC"/>
    <property type="match status" value="1"/>
</dbReference>
<dbReference type="Proteomes" id="UP000185663">
    <property type="component" value="Chromosome I"/>
</dbReference>
<dbReference type="RefSeq" id="WP_083372211.1">
    <property type="nucleotide sequence ID" value="NZ_LT629776.1"/>
</dbReference>
<keyword evidence="2" id="KW-0479">Metal-binding</keyword>
<dbReference type="InterPro" id="IPR036866">
    <property type="entry name" value="RibonucZ/Hydroxyglut_hydro"/>
</dbReference>
<dbReference type="GO" id="GO:0046872">
    <property type="term" value="F:metal ion binding"/>
    <property type="evidence" value="ECO:0007669"/>
    <property type="project" value="UniProtKB-KW"/>
</dbReference>
<gene>
    <name evidence="6" type="ORF">SAMN04489860_1663</name>
</gene>
<dbReference type="AlphaFoldDB" id="A0A1H1SN35"/>
<feature type="domain" description="Metallo-beta-lactamase" evidence="5">
    <location>
        <begin position="13"/>
        <end position="214"/>
    </location>
</feature>
<proteinExistence type="predicted"/>
<evidence type="ECO:0000256" key="1">
    <source>
        <dbReference type="ARBA" id="ARBA00001947"/>
    </source>
</evidence>
<dbReference type="OrthoDB" id="2971563at2"/>
<dbReference type="Pfam" id="PF00753">
    <property type="entry name" value="Lactamase_B"/>
    <property type="match status" value="1"/>
</dbReference>
<dbReference type="PANTHER" id="PTHR46233">
    <property type="entry name" value="HYDROXYACYLGLUTATHIONE HYDROLASE GLOC"/>
    <property type="match status" value="1"/>
</dbReference>
<evidence type="ECO:0000256" key="2">
    <source>
        <dbReference type="ARBA" id="ARBA00022723"/>
    </source>
</evidence>
<protein>
    <submittedName>
        <fullName evidence="6">Glyoxylase, beta-lactamase superfamily II</fullName>
    </submittedName>
</protein>
<keyword evidence="4" id="KW-0862">Zinc</keyword>
<dbReference type="EMBL" id="LT629776">
    <property type="protein sequence ID" value="SDS48799.1"/>
    <property type="molecule type" value="Genomic_DNA"/>
</dbReference>
<keyword evidence="3" id="KW-0378">Hydrolase</keyword>
<evidence type="ECO:0000313" key="6">
    <source>
        <dbReference type="EMBL" id="SDS48799.1"/>
    </source>
</evidence>
<evidence type="ECO:0000313" key="7">
    <source>
        <dbReference type="Proteomes" id="UP000185663"/>
    </source>
</evidence>
<name>A0A1H1SN35_9CELL</name>
<dbReference type="Gene3D" id="3.60.15.10">
    <property type="entry name" value="Ribonuclease Z/Hydroxyacylglutathione hydrolase-like"/>
    <property type="match status" value="1"/>
</dbReference>
<keyword evidence="7" id="KW-1185">Reference proteome</keyword>
<sequence length="236" mass="24168">MLSLTTITSTVLGANCYLVAHDDGTCVVIDPSGGVVGAVREHVERHGLHVAAVLATHGHVDHVLDAAAAVAAFDVPLTVAEADAYRIADPFGTLEPAGSGLVPAIAAAAGIDVDDHRVPERVETFSGVATEMRFGGIDVTCLAAPGHTEGSTLYRVDGVEIDGQERRLVLTGDVLFAGTVGRVDLPGGDAATMQHTLTTVVGALDGDLVVLPGHGPATTIARERTTNPYLTGAARL</sequence>
<dbReference type="STRING" id="545619.SAMN04489860_1663"/>
<dbReference type="InterPro" id="IPR001279">
    <property type="entry name" value="Metallo-B-lactamas"/>
</dbReference>
<accession>A0A1H1SN35</accession>
<evidence type="ECO:0000259" key="5">
    <source>
        <dbReference type="SMART" id="SM00849"/>
    </source>
</evidence>
<dbReference type="SUPFAM" id="SSF56281">
    <property type="entry name" value="Metallo-hydrolase/oxidoreductase"/>
    <property type="match status" value="1"/>
</dbReference>
<dbReference type="CDD" id="cd06262">
    <property type="entry name" value="metallo-hydrolase-like_MBL-fold"/>
    <property type="match status" value="1"/>
</dbReference>
<evidence type="ECO:0000256" key="4">
    <source>
        <dbReference type="ARBA" id="ARBA00022833"/>
    </source>
</evidence>
<dbReference type="InterPro" id="IPR051453">
    <property type="entry name" value="MBL_Glyoxalase_II"/>
</dbReference>